<accession>A0AAW2JL86</accession>
<gene>
    <name evidence="2" type="ORF">Sangu_2463400</name>
</gene>
<protein>
    <recommendedName>
        <fullName evidence="3">Retrotransposon gag domain-containing protein</fullName>
    </recommendedName>
</protein>
<organism evidence="2">
    <name type="scientific">Sesamum angustifolium</name>
    <dbReference type="NCBI Taxonomy" id="2727405"/>
    <lineage>
        <taxon>Eukaryota</taxon>
        <taxon>Viridiplantae</taxon>
        <taxon>Streptophyta</taxon>
        <taxon>Embryophyta</taxon>
        <taxon>Tracheophyta</taxon>
        <taxon>Spermatophyta</taxon>
        <taxon>Magnoliopsida</taxon>
        <taxon>eudicotyledons</taxon>
        <taxon>Gunneridae</taxon>
        <taxon>Pentapetalae</taxon>
        <taxon>asterids</taxon>
        <taxon>lamiids</taxon>
        <taxon>Lamiales</taxon>
        <taxon>Pedaliaceae</taxon>
        <taxon>Sesamum</taxon>
    </lineage>
</organism>
<reference evidence="2" key="1">
    <citation type="submission" date="2020-06" db="EMBL/GenBank/DDBJ databases">
        <authorList>
            <person name="Li T."/>
            <person name="Hu X."/>
            <person name="Zhang T."/>
            <person name="Song X."/>
            <person name="Zhang H."/>
            <person name="Dai N."/>
            <person name="Sheng W."/>
            <person name="Hou X."/>
            <person name="Wei L."/>
        </authorList>
    </citation>
    <scope>NUCLEOTIDE SEQUENCE</scope>
    <source>
        <strain evidence="2">G01</strain>
        <tissue evidence="2">Leaf</tissue>
    </source>
</reference>
<evidence type="ECO:0008006" key="3">
    <source>
        <dbReference type="Google" id="ProtNLM"/>
    </source>
</evidence>
<evidence type="ECO:0000256" key="1">
    <source>
        <dbReference type="SAM" id="MobiDB-lite"/>
    </source>
</evidence>
<feature type="region of interest" description="Disordered" evidence="1">
    <location>
        <begin position="110"/>
        <end position="137"/>
    </location>
</feature>
<evidence type="ECO:0000313" key="2">
    <source>
        <dbReference type="EMBL" id="KAL0295200.1"/>
    </source>
</evidence>
<sequence length="236" mass="25629">MPTKSTQALEEAITALSDRLLELHASMELRHDSLVAELSSWDAFVRALELCFGPSSFDNHQAVLFKLRQQGSVAEFQASPGHSTQARGPPAVIPQPGVWPRSFGGVKTLRQQDVTPPPPPRPLALLAAPPSPPVTSRRLSPAELQERHTKGFCFNCDEKFGPGHRCKAKQFMLLLSDDPPNLFDTCPDSEDVPSSPEAALTDGVLFQLSPAAVSGSSSPYSLLSGLDSRARRFYLN</sequence>
<feature type="region of interest" description="Disordered" evidence="1">
    <location>
        <begin position="76"/>
        <end position="97"/>
    </location>
</feature>
<dbReference type="EMBL" id="JACGWK010000741">
    <property type="protein sequence ID" value="KAL0295200.1"/>
    <property type="molecule type" value="Genomic_DNA"/>
</dbReference>
<comment type="caution">
    <text evidence="2">The sequence shown here is derived from an EMBL/GenBank/DDBJ whole genome shotgun (WGS) entry which is preliminary data.</text>
</comment>
<reference evidence="2" key="2">
    <citation type="journal article" date="2024" name="Plant">
        <title>Genomic evolution and insights into agronomic trait innovations of Sesamum species.</title>
        <authorList>
            <person name="Miao H."/>
            <person name="Wang L."/>
            <person name="Qu L."/>
            <person name="Liu H."/>
            <person name="Sun Y."/>
            <person name="Le M."/>
            <person name="Wang Q."/>
            <person name="Wei S."/>
            <person name="Zheng Y."/>
            <person name="Lin W."/>
            <person name="Duan Y."/>
            <person name="Cao H."/>
            <person name="Xiong S."/>
            <person name="Wang X."/>
            <person name="Wei L."/>
            <person name="Li C."/>
            <person name="Ma Q."/>
            <person name="Ju M."/>
            <person name="Zhao R."/>
            <person name="Li G."/>
            <person name="Mu C."/>
            <person name="Tian Q."/>
            <person name="Mei H."/>
            <person name="Zhang T."/>
            <person name="Gao T."/>
            <person name="Zhang H."/>
        </authorList>
    </citation>
    <scope>NUCLEOTIDE SEQUENCE</scope>
    <source>
        <strain evidence="2">G01</strain>
    </source>
</reference>
<name>A0AAW2JL86_9LAMI</name>
<dbReference type="AlphaFoldDB" id="A0AAW2JL86"/>
<proteinExistence type="predicted"/>